<evidence type="ECO:0000313" key="2">
    <source>
        <dbReference type="EMBL" id="KAK4175165.1"/>
    </source>
</evidence>
<comment type="caution">
    <text evidence="2">The sequence shown here is derived from an EMBL/GenBank/DDBJ whole genome shotgun (WGS) entry which is preliminary data.</text>
</comment>
<protein>
    <recommendedName>
        <fullName evidence="4">NYN domain-containing protein</fullName>
    </recommendedName>
</protein>
<reference evidence="2" key="1">
    <citation type="journal article" date="2023" name="Mol. Phylogenet. Evol.">
        <title>Genome-scale phylogeny and comparative genomics of the fungal order Sordariales.</title>
        <authorList>
            <person name="Hensen N."/>
            <person name="Bonometti L."/>
            <person name="Westerberg I."/>
            <person name="Brannstrom I.O."/>
            <person name="Guillou S."/>
            <person name="Cros-Aarteil S."/>
            <person name="Calhoun S."/>
            <person name="Haridas S."/>
            <person name="Kuo A."/>
            <person name="Mondo S."/>
            <person name="Pangilinan J."/>
            <person name="Riley R."/>
            <person name="LaButti K."/>
            <person name="Andreopoulos B."/>
            <person name="Lipzen A."/>
            <person name="Chen C."/>
            <person name="Yan M."/>
            <person name="Daum C."/>
            <person name="Ng V."/>
            <person name="Clum A."/>
            <person name="Steindorff A."/>
            <person name="Ohm R.A."/>
            <person name="Martin F."/>
            <person name="Silar P."/>
            <person name="Natvig D.O."/>
            <person name="Lalanne C."/>
            <person name="Gautier V."/>
            <person name="Ament-Velasquez S.L."/>
            <person name="Kruys A."/>
            <person name="Hutchinson M.I."/>
            <person name="Powell A.J."/>
            <person name="Barry K."/>
            <person name="Miller A.N."/>
            <person name="Grigoriev I.V."/>
            <person name="Debuchy R."/>
            <person name="Gladieux P."/>
            <person name="Hiltunen Thoren M."/>
            <person name="Johannesson H."/>
        </authorList>
    </citation>
    <scope>NUCLEOTIDE SEQUENCE</scope>
    <source>
        <strain evidence="2">CBS 892.96</strain>
    </source>
</reference>
<organism evidence="2 3">
    <name type="scientific">Triangularia setosa</name>
    <dbReference type="NCBI Taxonomy" id="2587417"/>
    <lineage>
        <taxon>Eukaryota</taxon>
        <taxon>Fungi</taxon>
        <taxon>Dikarya</taxon>
        <taxon>Ascomycota</taxon>
        <taxon>Pezizomycotina</taxon>
        <taxon>Sordariomycetes</taxon>
        <taxon>Sordariomycetidae</taxon>
        <taxon>Sordariales</taxon>
        <taxon>Podosporaceae</taxon>
        <taxon>Triangularia</taxon>
    </lineage>
</organism>
<feature type="compositionally biased region" description="Basic and acidic residues" evidence="1">
    <location>
        <begin position="316"/>
        <end position="327"/>
    </location>
</feature>
<evidence type="ECO:0000256" key="1">
    <source>
        <dbReference type="SAM" id="MobiDB-lite"/>
    </source>
</evidence>
<proteinExistence type="predicted"/>
<dbReference type="Gene3D" id="3.40.50.1010">
    <property type="entry name" value="5'-nuclease"/>
    <property type="match status" value="1"/>
</dbReference>
<reference evidence="2" key="2">
    <citation type="submission" date="2023-05" db="EMBL/GenBank/DDBJ databases">
        <authorList>
            <consortium name="Lawrence Berkeley National Laboratory"/>
            <person name="Steindorff A."/>
            <person name="Hensen N."/>
            <person name="Bonometti L."/>
            <person name="Westerberg I."/>
            <person name="Brannstrom I.O."/>
            <person name="Guillou S."/>
            <person name="Cros-Aarteil S."/>
            <person name="Calhoun S."/>
            <person name="Haridas S."/>
            <person name="Kuo A."/>
            <person name="Mondo S."/>
            <person name="Pangilinan J."/>
            <person name="Riley R."/>
            <person name="Labutti K."/>
            <person name="Andreopoulos B."/>
            <person name="Lipzen A."/>
            <person name="Chen C."/>
            <person name="Yanf M."/>
            <person name="Daum C."/>
            <person name="Ng V."/>
            <person name="Clum A."/>
            <person name="Ohm R."/>
            <person name="Martin F."/>
            <person name="Silar P."/>
            <person name="Natvig D."/>
            <person name="Lalanne C."/>
            <person name="Gautier V."/>
            <person name="Ament-Velasquez S.L."/>
            <person name="Kruys A."/>
            <person name="Hutchinson M.I."/>
            <person name="Powell A.J."/>
            <person name="Barry K."/>
            <person name="Miller A.N."/>
            <person name="Grigoriev I.V."/>
            <person name="Debuchy R."/>
            <person name="Gladieux P."/>
            <person name="Thoren M.H."/>
            <person name="Johannesson H."/>
        </authorList>
    </citation>
    <scope>NUCLEOTIDE SEQUENCE</scope>
    <source>
        <strain evidence="2">CBS 892.96</strain>
    </source>
</reference>
<dbReference type="AlphaFoldDB" id="A0AAN7A6J7"/>
<gene>
    <name evidence="2" type="ORF">QBC36DRAFT_291756</name>
</gene>
<feature type="region of interest" description="Disordered" evidence="1">
    <location>
        <begin position="286"/>
        <end position="346"/>
    </location>
</feature>
<dbReference type="Proteomes" id="UP001302321">
    <property type="component" value="Unassembled WGS sequence"/>
</dbReference>
<evidence type="ECO:0000313" key="3">
    <source>
        <dbReference type="Proteomes" id="UP001302321"/>
    </source>
</evidence>
<keyword evidence="3" id="KW-1185">Reference proteome</keyword>
<name>A0AAN7A6J7_9PEZI</name>
<accession>A0AAN7A6J7</accession>
<feature type="compositionally biased region" description="Polar residues" evidence="1">
    <location>
        <begin position="286"/>
        <end position="313"/>
    </location>
</feature>
<evidence type="ECO:0008006" key="4">
    <source>
        <dbReference type="Google" id="ProtNLM"/>
    </source>
</evidence>
<dbReference type="EMBL" id="MU866246">
    <property type="protein sequence ID" value="KAK4175165.1"/>
    <property type="molecule type" value="Genomic_DNA"/>
</dbReference>
<sequence>MDIENEECLLFVDDSNVWIEAQKSAASGISHMPKLTDGDHDPRLRINMVKLVNTLCNGQIQCHFKTKIYDRGANGKEKEVDNSMSSDLIEEAVELRVSAKFRAEDKQRKHRTVFIVITGDRDMLPAVRKVLARDIRVELWGWNSGMVNEYLKERNNNPLFSVKFLDTIFREVSFANYRSTRNTRVVPANTIVIFEPEGLVGQTWDETFVAKTLLQLDRLFYITHSKTGPEIFVKSPEVSNIKAIILKAQELFGEKTTIMSWPVYTSSFNRDVSVIVETSNMFLPLENDNQSSTSPHNTMNEAQLPHGNNTKLGNSPEHEDEHMEAREIQSLSKDPDNQEGWQPVKS</sequence>